<reference evidence="2 3" key="1">
    <citation type="submission" date="2009-07" db="EMBL/GenBank/DDBJ databases">
        <authorList>
            <person name="Madupu R."/>
            <person name="Sebastian Y."/>
            <person name="Durkin A.S."/>
            <person name="Torralba M."/>
            <person name="Methe B."/>
            <person name="Sutton G.G."/>
            <person name="Strausberg R.L."/>
            <person name="Nelson K.E."/>
        </authorList>
    </citation>
    <scope>NUCLEOTIDE SEQUENCE [LARGE SCALE GENOMIC DNA]</scope>
    <source>
        <strain evidence="2 3">RM3268</strain>
    </source>
</reference>
<dbReference type="PANTHER" id="PTHR30345:SF0">
    <property type="entry name" value="DNA DAMAGE-REPAIR_TOLERATION PROTEIN DRT102"/>
    <property type="match status" value="1"/>
</dbReference>
<keyword evidence="2" id="KW-0413">Isomerase</keyword>
<gene>
    <name evidence="2" type="ORF">CAMGR0001_0980</name>
</gene>
<name>C8PGI5_9BACT</name>
<dbReference type="eggNOG" id="COG0698">
    <property type="taxonomic scope" value="Bacteria"/>
</dbReference>
<comment type="similarity">
    <text evidence="1">Belongs to the LacAB/RpiB family.</text>
</comment>
<dbReference type="InterPro" id="IPR003500">
    <property type="entry name" value="RpiB_LacA_LacB"/>
</dbReference>
<sequence>MQINKIFIASDHAGFRAKEQAKKALAALGYEAVDLGTHSAEVSVDYPDFAGTLADKILAECEACARSRNFKENNDKNSAAAAENSEAGGSENFGASINGCGNFNDAVQCSEKNENFNVIKNASRQNFNASGSMTTCVNAAVSQNANKDKILNSTDYGIYGVLICGTGIGISIAANRHAHIRCALCHDATSARLAREHNDANVLAFGERLMGALVIEDMIRAFFGTDFAGGRHIKRVAKLGACGSANCAHGFDGENFTQNSAQNFAEQSCSINLNGRNSKSSFGGKTLSCKNPIGTDSASNFARSFNDKNSLFTGENSLISFGGAHHINLNSAHAKIIFNEKNSLDKNSTSANSTLNFMRESVCEKNFAQKASCKYFVSLNPAIINFKATNSVCMSVKPKNVNCASAGLTDANSDIASVNLKGANLSNAYFRSINSAYFNAAPATMRRFANPNEGGEQ</sequence>
<dbReference type="InterPro" id="IPR036569">
    <property type="entry name" value="RpiB_LacA_LacB_sf"/>
</dbReference>
<keyword evidence="3" id="KW-1185">Reference proteome</keyword>
<dbReference type="STRING" id="824.CGRAC_1104"/>
<dbReference type="AlphaFoldDB" id="C8PGI5"/>
<dbReference type="EMBL" id="ACYG01000019">
    <property type="protein sequence ID" value="EEV18223.1"/>
    <property type="molecule type" value="Genomic_DNA"/>
</dbReference>
<protein>
    <submittedName>
        <fullName evidence="2">Sugar-phosphate isomerase, RpiB/LacA/LacB family</fullName>
    </submittedName>
</protein>
<dbReference type="Pfam" id="PF02502">
    <property type="entry name" value="LacAB_rpiB"/>
    <property type="match status" value="2"/>
</dbReference>
<comment type="caution">
    <text evidence="2">The sequence shown here is derived from an EMBL/GenBank/DDBJ whole genome shotgun (WGS) entry which is preliminary data.</text>
</comment>
<proteinExistence type="inferred from homology"/>
<dbReference type="SUPFAM" id="SSF89623">
    <property type="entry name" value="Ribose/Galactose isomerase RpiB/AlsB"/>
    <property type="match status" value="2"/>
</dbReference>
<organism evidence="2 3">
    <name type="scientific">Campylobacter gracilis RM3268</name>
    <dbReference type="NCBI Taxonomy" id="553220"/>
    <lineage>
        <taxon>Bacteria</taxon>
        <taxon>Pseudomonadati</taxon>
        <taxon>Campylobacterota</taxon>
        <taxon>Epsilonproteobacteria</taxon>
        <taxon>Campylobacterales</taxon>
        <taxon>Campylobacteraceae</taxon>
        <taxon>Campylobacter</taxon>
    </lineage>
</organism>
<accession>C8PGI5</accession>
<dbReference type="Gene3D" id="3.40.1400.10">
    <property type="entry name" value="Sugar-phosphate isomerase, RpiB/LacA/LacB"/>
    <property type="match status" value="1"/>
</dbReference>
<dbReference type="NCBIfam" id="TIGR00689">
    <property type="entry name" value="rpiB_lacA_lacB"/>
    <property type="match status" value="1"/>
</dbReference>
<evidence type="ECO:0000313" key="2">
    <source>
        <dbReference type="EMBL" id="EEV18223.1"/>
    </source>
</evidence>
<evidence type="ECO:0000313" key="3">
    <source>
        <dbReference type="Proteomes" id="UP000005709"/>
    </source>
</evidence>
<dbReference type="GO" id="GO:0016861">
    <property type="term" value="F:intramolecular oxidoreductase activity, interconverting aldoses and ketoses"/>
    <property type="evidence" value="ECO:0007669"/>
    <property type="project" value="UniProtKB-ARBA"/>
</dbReference>
<dbReference type="GO" id="GO:0005975">
    <property type="term" value="P:carbohydrate metabolic process"/>
    <property type="evidence" value="ECO:0007669"/>
    <property type="project" value="InterPro"/>
</dbReference>
<dbReference type="Proteomes" id="UP000005709">
    <property type="component" value="Unassembled WGS sequence"/>
</dbReference>
<dbReference type="PANTHER" id="PTHR30345">
    <property type="entry name" value="RIBOSE-5-PHOSPHATE ISOMERASE B"/>
    <property type="match status" value="1"/>
</dbReference>
<evidence type="ECO:0000256" key="1">
    <source>
        <dbReference type="ARBA" id="ARBA00008754"/>
    </source>
</evidence>